<evidence type="ECO:0008006" key="3">
    <source>
        <dbReference type="Google" id="ProtNLM"/>
    </source>
</evidence>
<keyword evidence="1" id="KW-0812">Transmembrane</keyword>
<name>A0A644WBH1_9ZZZZ</name>
<keyword evidence="1" id="KW-0472">Membrane</keyword>
<organism evidence="2">
    <name type="scientific">bioreactor metagenome</name>
    <dbReference type="NCBI Taxonomy" id="1076179"/>
    <lineage>
        <taxon>unclassified sequences</taxon>
        <taxon>metagenomes</taxon>
        <taxon>ecological metagenomes</taxon>
    </lineage>
</organism>
<proteinExistence type="predicted"/>
<feature type="transmembrane region" description="Helical" evidence="1">
    <location>
        <begin position="59"/>
        <end position="84"/>
    </location>
</feature>
<dbReference type="EMBL" id="VSSQ01000758">
    <property type="protein sequence ID" value="MPM00867.1"/>
    <property type="molecule type" value="Genomic_DNA"/>
</dbReference>
<dbReference type="Gene3D" id="1.20.120.1630">
    <property type="match status" value="1"/>
</dbReference>
<feature type="transmembrane region" description="Helical" evidence="1">
    <location>
        <begin position="33"/>
        <end position="53"/>
    </location>
</feature>
<accession>A0A644WBH1</accession>
<reference evidence="2" key="1">
    <citation type="submission" date="2019-08" db="EMBL/GenBank/DDBJ databases">
        <authorList>
            <person name="Kucharzyk K."/>
            <person name="Murdoch R.W."/>
            <person name="Higgins S."/>
            <person name="Loffler F."/>
        </authorList>
    </citation>
    <scope>NUCLEOTIDE SEQUENCE</scope>
</reference>
<protein>
    <recommendedName>
        <fullName evidence="3">Steroid 5-alpha reductase C-terminal domain-containing protein</fullName>
    </recommendedName>
</protein>
<dbReference type="AlphaFoldDB" id="A0A644WBH1"/>
<comment type="caution">
    <text evidence="2">The sequence shown here is derived from an EMBL/GenBank/DDBJ whole genome shotgun (WGS) entry which is preliminary data.</text>
</comment>
<keyword evidence="1" id="KW-1133">Transmembrane helix</keyword>
<feature type="transmembrane region" description="Helical" evidence="1">
    <location>
        <begin position="130"/>
        <end position="149"/>
    </location>
</feature>
<evidence type="ECO:0000256" key="1">
    <source>
        <dbReference type="SAM" id="Phobius"/>
    </source>
</evidence>
<feature type="transmembrane region" description="Helical" evidence="1">
    <location>
        <begin position="6"/>
        <end position="26"/>
    </location>
</feature>
<evidence type="ECO:0000313" key="2">
    <source>
        <dbReference type="EMBL" id="MPM00867.1"/>
    </source>
</evidence>
<sequence>MNLIKLFLLGACGYLLAALYDIALLYKKTWLVRLLYAGFFLTGLPFVFFFFLHTSPHPVALQVVLLLLMGFFLLLTIYSVLLELPLHGDGTLYTKGTYSICRHPGFLWYSLFTLLTASYFWYAPLAWVCLGYICCNLALITLEDVVLFPRMFTQYETYKKTTPFLIPF</sequence>
<gene>
    <name evidence="2" type="ORF">SDC9_47100</name>
</gene>